<evidence type="ECO:0000313" key="11">
    <source>
        <dbReference type="EMBL" id="OXM87629.1"/>
    </source>
</evidence>
<dbReference type="InterPro" id="IPR011006">
    <property type="entry name" value="CheY-like_superfamily"/>
</dbReference>
<dbReference type="CDD" id="cd17536">
    <property type="entry name" value="REC_YesN-like"/>
    <property type="match status" value="1"/>
</dbReference>
<feature type="modified residue" description="4-aspartylphosphate" evidence="8">
    <location>
        <position position="54"/>
    </location>
</feature>
<accession>A0A229UXG5</accession>
<comment type="subcellular location">
    <subcellularLocation>
        <location evidence="1">Cytoplasm</location>
    </subcellularLocation>
</comment>
<dbReference type="SMART" id="SM00448">
    <property type="entry name" value="REC"/>
    <property type="match status" value="1"/>
</dbReference>
<dbReference type="PROSITE" id="PS00041">
    <property type="entry name" value="HTH_ARAC_FAMILY_1"/>
    <property type="match status" value="1"/>
</dbReference>
<dbReference type="EMBL" id="NMQW01000003">
    <property type="protein sequence ID" value="OXM87629.1"/>
    <property type="molecule type" value="Genomic_DNA"/>
</dbReference>
<sequence length="525" mass="59492">MRVLIVDDEAVIRRGLSTVIDWRELGMELLKPASSAEEALSRIPQEKPHVLLTDIRMGGMDGIELARQVKELLPDTEIVILTGYDDFAYAQAALREGVSDYLLKTSRPEEIIKAAVKAKQRIWKKWESLKQESMQTAALRNQLLERLLAQGLGHDSEEEQVRSWFVQNGVQPDSREDISSHEPSSMQVMVLSAFGWGEGPFAGLLLGAAENMLFELLPCVTMLKQDRIMLVLRFEPGLTDRSALKSVLVRVSQTLKCQLFAALGSAVSDYTGLRQAFREAEHVFSFRGLMGNTGLFTLEDIQARKGGRTFCSQKEEGELAAILMSNNATELRHWVNQKVRGQLEDPAVTPKTVQAFLQSIVHSGHRWLDRGLSTQGLEQPEQTPHPVYTYEPEGHPEEDVFRLLSSLMTAFHQSIADTRFSYIHKSIVYIRENLDQNLTLQQVARFVHLNPNHFSEVFKRETGLNYIEFVTQERMRKAQEILQGSQTKIGDVANLVGYEDIKYFSQQFKKHTGRTPSEFRQSSKG</sequence>
<dbReference type="Gene3D" id="1.10.10.60">
    <property type="entry name" value="Homeodomain-like"/>
    <property type="match status" value="2"/>
</dbReference>
<evidence type="ECO:0000259" key="9">
    <source>
        <dbReference type="PROSITE" id="PS01124"/>
    </source>
</evidence>
<evidence type="ECO:0000259" key="10">
    <source>
        <dbReference type="PROSITE" id="PS50110"/>
    </source>
</evidence>
<dbReference type="Gene3D" id="3.40.50.2300">
    <property type="match status" value="1"/>
</dbReference>
<comment type="caution">
    <text evidence="11">The sequence shown here is derived from an EMBL/GenBank/DDBJ whole genome shotgun (WGS) entry which is preliminary data.</text>
</comment>
<dbReference type="InterPro" id="IPR051552">
    <property type="entry name" value="HptR"/>
</dbReference>
<dbReference type="Pfam" id="PF17853">
    <property type="entry name" value="GGDEF_2"/>
    <property type="match status" value="1"/>
</dbReference>
<dbReference type="PRINTS" id="PR00032">
    <property type="entry name" value="HTHARAC"/>
</dbReference>
<keyword evidence="4" id="KW-0902">Two-component regulatory system</keyword>
<dbReference type="Proteomes" id="UP000215509">
    <property type="component" value="Unassembled WGS sequence"/>
</dbReference>
<dbReference type="GO" id="GO:0005737">
    <property type="term" value="C:cytoplasm"/>
    <property type="evidence" value="ECO:0007669"/>
    <property type="project" value="UniProtKB-SubCell"/>
</dbReference>
<dbReference type="GO" id="GO:0043565">
    <property type="term" value="F:sequence-specific DNA binding"/>
    <property type="evidence" value="ECO:0007669"/>
    <property type="project" value="InterPro"/>
</dbReference>
<dbReference type="SMART" id="SM00342">
    <property type="entry name" value="HTH_ARAC"/>
    <property type="match status" value="1"/>
</dbReference>
<dbReference type="OrthoDB" id="342399at2"/>
<dbReference type="InterPro" id="IPR018060">
    <property type="entry name" value="HTH_AraC"/>
</dbReference>
<keyword evidence="3 8" id="KW-0597">Phosphoprotein</keyword>
<keyword evidence="12" id="KW-1185">Reference proteome</keyword>
<evidence type="ECO:0000256" key="4">
    <source>
        <dbReference type="ARBA" id="ARBA00023012"/>
    </source>
</evidence>
<evidence type="ECO:0000256" key="6">
    <source>
        <dbReference type="ARBA" id="ARBA00023125"/>
    </source>
</evidence>
<dbReference type="PROSITE" id="PS01124">
    <property type="entry name" value="HTH_ARAC_FAMILY_2"/>
    <property type="match status" value="1"/>
</dbReference>
<evidence type="ECO:0000256" key="5">
    <source>
        <dbReference type="ARBA" id="ARBA00023015"/>
    </source>
</evidence>
<keyword evidence="6 11" id="KW-0238">DNA-binding</keyword>
<evidence type="ECO:0000256" key="1">
    <source>
        <dbReference type="ARBA" id="ARBA00004496"/>
    </source>
</evidence>
<feature type="domain" description="Response regulatory" evidence="10">
    <location>
        <begin position="2"/>
        <end position="119"/>
    </location>
</feature>
<dbReference type="InterPro" id="IPR009057">
    <property type="entry name" value="Homeodomain-like_sf"/>
</dbReference>
<dbReference type="SUPFAM" id="SSF46689">
    <property type="entry name" value="Homeodomain-like"/>
    <property type="match status" value="2"/>
</dbReference>
<dbReference type="PROSITE" id="PS50110">
    <property type="entry name" value="RESPONSE_REGULATORY"/>
    <property type="match status" value="1"/>
</dbReference>
<keyword evidence="5" id="KW-0805">Transcription regulation</keyword>
<dbReference type="PANTHER" id="PTHR42713">
    <property type="entry name" value="HISTIDINE KINASE-RELATED"/>
    <property type="match status" value="1"/>
</dbReference>
<organism evidence="11 12">
    <name type="scientific">Paenibacillus rigui</name>
    <dbReference type="NCBI Taxonomy" id="554312"/>
    <lineage>
        <taxon>Bacteria</taxon>
        <taxon>Bacillati</taxon>
        <taxon>Bacillota</taxon>
        <taxon>Bacilli</taxon>
        <taxon>Bacillales</taxon>
        <taxon>Paenibacillaceae</taxon>
        <taxon>Paenibacillus</taxon>
    </lineage>
</organism>
<dbReference type="GO" id="GO:0003700">
    <property type="term" value="F:DNA-binding transcription factor activity"/>
    <property type="evidence" value="ECO:0007669"/>
    <property type="project" value="InterPro"/>
</dbReference>
<protein>
    <submittedName>
        <fullName evidence="11">DNA-binding response regulator</fullName>
    </submittedName>
</protein>
<gene>
    <name evidence="11" type="ORF">CF651_03920</name>
</gene>
<dbReference type="PANTHER" id="PTHR42713:SF3">
    <property type="entry name" value="TRANSCRIPTIONAL REGULATORY PROTEIN HPTR"/>
    <property type="match status" value="1"/>
</dbReference>
<dbReference type="AlphaFoldDB" id="A0A229UXG5"/>
<name>A0A229UXG5_9BACL</name>
<dbReference type="Pfam" id="PF12833">
    <property type="entry name" value="HTH_18"/>
    <property type="match status" value="1"/>
</dbReference>
<dbReference type="SUPFAM" id="SSF52172">
    <property type="entry name" value="CheY-like"/>
    <property type="match status" value="1"/>
</dbReference>
<dbReference type="InterPro" id="IPR018062">
    <property type="entry name" value="HTH_AraC-typ_CS"/>
</dbReference>
<dbReference type="InterPro" id="IPR020449">
    <property type="entry name" value="Tscrpt_reg_AraC-type_HTH"/>
</dbReference>
<evidence type="ECO:0000256" key="7">
    <source>
        <dbReference type="ARBA" id="ARBA00023163"/>
    </source>
</evidence>
<dbReference type="GO" id="GO:0000160">
    <property type="term" value="P:phosphorelay signal transduction system"/>
    <property type="evidence" value="ECO:0007669"/>
    <property type="project" value="UniProtKB-KW"/>
</dbReference>
<evidence type="ECO:0000256" key="2">
    <source>
        <dbReference type="ARBA" id="ARBA00022490"/>
    </source>
</evidence>
<evidence type="ECO:0000256" key="8">
    <source>
        <dbReference type="PROSITE-ProRule" id="PRU00169"/>
    </source>
</evidence>
<evidence type="ECO:0000256" key="3">
    <source>
        <dbReference type="ARBA" id="ARBA00022553"/>
    </source>
</evidence>
<dbReference type="RefSeq" id="WP_094013555.1">
    <property type="nucleotide sequence ID" value="NZ_NMQW01000003.1"/>
</dbReference>
<dbReference type="Pfam" id="PF00072">
    <property type="entry name" value="Response_reg"/>
    <property type="match status" value="1"/>
</dbReference>
<keyword evidence="2" id="KW-0963">Cytoplasm</keyword>
<dbReference type="InterPro" id="IPR001789">
    <property type="entry name" value="Sig_transdc_resp-reg_receiver"/>
</dbReference>
<feature type="domain" description="HTH araC/xylS-type" evidence="9">
    <location>
        <begin position="424"/>
        <end position="522"/>
    </location>
</feature>
<reference evidence="11 12" key="1">
    <citation type="submission" date="2017-07" db="EMBL/GenBank/DDBJ databases">
        <title>Genome sequencing and assembly of Paenibacillus rigui.</title>
        <authorList>
            <person name="Mayilraj S."/>
        </authorList>
    </citation>
    <scope>NUCLEOTIDE SEQUENCE [LARGE SCALE GENOMIC DNA]</scope>
    <source>
        <strain evidence="11 12">JCM 16352</strain>
    </source>
</reference>
<keyword evidence="7" id="KW-0804">Transcription</keyword>
<proteinExistence type="predicted"/>
<dbReference type="InterPro" id="IPR041522">
    <property type="entry name" value="CdaR_GGDEF"/>
</dbReference>
<evidence type="ECO:0000313" key="12">
    <source>
        <dbReference type="Proteomes" id="UP000215509"/>
    </source>
</evidence>